<evidence type="ECO:0000313" key="4">
    <source>
        <dbReference type="Proteomes" id="UP000195402"/>
    </source>
</evidence>
<evidence type="ECO:0000313" key="3">
    <source>
        <dbReference type="EMBL" id="OVA20870.1"/>
    </source>
</evidence>
<dbReference type="AlphaFoldDB" id="A0A200RDU9"/>
<keyword evidence="1" id="KW-0812">Transmembrane</keyword>
<name>A0A200RDU9_MACCD</name>
<organism evidence="3 4">
    <name type="scientific">Macleaya cordata</name>
    <name type="common">Five-seeded plume-poppy</name>
    <name type="synonym">Bocconia cordata</name>
    <dbReference type="NCBI Taxonomy" id="56857"/>
    <lineage>
        <taxon>Eukaryota</taxon>
        <taxon>Viridiplantae</taxon>
        <taxon>Streptophyta</taxon>
        <taxon>Embryophyta</taxon>
        <taxon>Tracheophyta</taxon>
        <taxon>Spermatophyta</taxon>
        <taxon>Magnoliopsida</taxon>
        <taxon>Ranunculales</taxon>
        <taxon>Papaveraceae</taxon>
        <taxon>Papaveroideae</taxon>
        <taxon>Macleaya</taxon>
    </lineage>
</organism>
<accession>A0A200RDU9</accession>
<keyword evidence="2" id="KW-0732">Signal</keyword>
<keyword evidence="4" id="KW-1185">Reference proteome</keyword>
<evidence type="ECO:0000256" key="2">
    <source>
        <dbReference type="SAM" id="SignalP"/>
    </source>
</evidence>
<feature type="transmembrane region" description="Helical" evidence="1">
    <location>
        <begin position="98"/>
        <end position="118"/>
    </location>
</feature>
<dbReference type="InParanoid" id="A0A200RDU9"/>
<sequence length="182" mass="19617">MNAMFAAIIFVGLITVLSNHRTMSGRVCQAEDFEKKFRKVVISEFLTVIFLLKSVLIGLAMKVAIHYYENSTEDEVVNDGKGNSTATKILKWLKVGEVLAVVVSGVSYILVIFVGVFLSQYNIAGIPCGGGGGVMTMLQVLLIVKSSPAVTSSGGAWKHGYALDHILASSWGFGLIGLVWCR</sequence>
<proteinExistence type="predicted"/>
<keyword evidence="1" id="KW-0472">Membrane</keyword>
<dbReference type="EMBL" id="MVGT01000031">
    <property type="protein sequence ID" value="OVA20870.1"/>
    <property type="molecule type" value="Genomic_DNA"/>
</dbReference>
<feature type="transmembrane region" description="Helical" evidence="1">
    <location>
        <begin position="40"/>
        <end position="61"/>
    </location>
</feature>
<protein>
    <submittedName>
        <fullName evidence="3">Uncharacterized protein</fullName>
    </submittedName>
</protein>
<feature type="chain" id="PRO_5012035441" evidence="2">
    <location>
        <begin position="19"/>
        <end position="182"/>
    </location>
</feature>
<keyword evidence="1" id="KW-1133">Transmembrane helix</keyword>
<dbReference type="Proteomes" id="UP000195402">
    <property type="component" value="Unassembled WGS sequence"/>
</dbReference>
<reference evidence="3 4" key="1">
    <citation type="journal article" date="2017" name="Mol. Plant">
        <title>The Genome of Medicinal Plant Macleaya cordata Provides New Insights into Benzylisoquinoline Alkaloids Metabolism.</title>
        <authorList>
            <person name="Liu X."/>
            <person name="Liu Y."/>
            <person name="Huang P."/>
            <person name="Ma Y."/>
            <person name="Qing Z."/>
            <person name="Tang Q."/>
            <person name="Cao H."/>
            <person name="Cheng P."/>
            <person name="Zheng Y."/>
            <person name="Yuan Z."/>
            <person name="Zhou Y."/>
            <person name="Liu J."/>
            <person name="Tang Z."/>
            <person name="Zhuo Y."/>
            <person name="Zhang Y."/>
            <person name="Yu L."/>
            <person name="Huang J."/>
            <person name="Yang P."/>
            <person name="Peng Q."/>
            <person name="Zhang J."/>
            <person name="Jiang W."/>
            <person name="Zhang Z."/>
            <person name="Lin K."/>
            <person name="Ro D.K."/>
            <person name="Chen X."/>
            <person name="Xiong X."/>
            <person name="Shang Y."/>
            <person name="Huang S."/>
            <person name="Zeng J."/>
        </authorList>
    </citation>
    <scope>NUCLEOTIDE SEQUENCE [LARGE SCALE GENOMIC DNA]</scope>
    <source>
        <strain evidence="4">cv. BLH2017</strain>
        <tissue evidence="3">Root</tissue>
    </source>
</reference>
<gene>
    <name evidence="3" type="ORF">BVC80_8903g10</name>
</gene>
<comment type="caution">
    <text evidence="3">The sequence shown here is derived from an EMBL/GenBank/DDBJ whole genome shotgun (WGS) entry which is preliminary data.</text>
</comment>
<feature type="transmembrane region" description="Helical" evidence="1">
    <location>
        <begin position="124"/>
        <end position="144"/>
    </location>
</feature>
<feature type="signal peptide" evidence="2">
    <location>
        <begin position="1"/>
        <end position="18"/>
    </location>
</feature>
<evidence type="ECO:0000256" key="1">
    <source>
        <dbReference type="SAM" id="Phobius"/>
    </source>
</evidence>